<dbReference type="InterPro" id="IPR010809">
    <property type="entry name" value="FliD_C"/>
</dbReference>
<evidence type="ECO:0000256" key="5">
    <source>
        <dbReference type="RuleBase" id="RU362066"/>
    </source>
</evidence>
<evidence type="ECO:0000256" key="1">
    <source>
        <dbReference type="ARBA" id="ARBA00009764"/>
    </source>
</evidence>
<dbReference type="Pfam" id="PF07195">
    <property type="entry name" value="FliD_C"/>
    <property type="match status" value="1"/>
</dbReference>
<dbReference type="GO" id="GO:0071973">
    <property type="term" value="P:bacterial-type flagellum-dependent cell motility"/>
    <property type="evidence" value="ECO:0007669"/>
    <property type="project" value="TreeGrafter"/>
</dbReference>
<proteinExistence type="inferred from homology"/>
<dbReference type="GO" id="GO:0009424">
    <property type="term" value="C:bacterial-type flagellum hook"/>
    <property type="evidence" value="ECO:0007669"/>
    <property type="project" value="UniProtKB-UniRule"/>
</dbReference>
<keyword evidence="4 5" id="KW-0975">Bacterial flagellum</keyword>
<keyword evidence="8" id="KW-0969">Cilium</keyword>
<dbReference type="GO" id="GO:0007155">
    <property type="term" value="P:cell adhesion"/>
    <property type="evidence" value="ECO:0007669"/>
    <property type="project" value="InterPro"/>
</dbReference>
<accession>A0A150WSB8</accession>
<name>A0A150WSB8_BDEBC</name>
<dbReference type="PANTHER" id="PTHR30288:SF0">
    <property type="entry name" value="FLAGELLAR HOOK-ASSOCIATED PROTEIN 2"/>
    <property type="match status" value="1"/>
</dbReference>
<keyword evidence="9" id="KW-1185">Reference proteome</keyword>
<dbReference type="Pfam" id="PF02465">
    <property type="entry name" value="FliD_N"/>
    <property type="match status" value="1"/>
</dbReference>
<reference evidence="8 9" key="1">
    <citation type="submission" date="2016-03" db="EMBL/GenBank/DDBJ databases">
        <authorList>
            <person name="Ploux O."/>
        </authorList>
    </citation>
    <scope>NUCLEOTIDE SEQUENCE [LARGE SCALE GENOMIC DNA]</scope>
    <source>
        <strain evidence="8 9">R0</strain>
    </source>
</reference>
<dbReference type="InterPro" id="IPR003481">
    <property type="entry name" value="FliD_N"/>
</dbReference>
<comment type="subunit">
    <text evidence="2 5">Homopentamer.</text>
</comment>
<keyword evidence="5" id="KW-0964">Secreted</keyword>
<keyword evidence="3 5" id="KW-0175">Coiled coil</keyword>
<comment type="similarity">
    <text evidence="1 5">Belongs to the FliD family.</text>
</comment>
<dbReference type="RefSeq" id="WP_061834792.1">
    <property type="nucleotide sequence ID" value="NZ_LUKE01000001.1"/>
</dbReference>
<comment type="subcellular location">
    <subcellularLocation>
        <location evidence="5">Secreted</location>
    </subcellularLocation>
    <subcellularLocation>
        <location evidence="5">Bacterial flagellum</location>
    </subcellularLocation>
</comment>
<comment type="caution">
    <text evidence="8">The sequence shown here is derived from an EMBL/GenBank/DDBJ whole genome shotgun (WGS) entry which is preliminary data.</text>
</comment>
<dbReference type="PANTHER" id="PTHR30288">
    <property type="entry name" value="FLAGELLAR CAP/ASSEMBLY PROTEIN FLID"/>
    <property type="match status" value="1"/>
</dbReference>
<evidence type="ECO:0000259" key="6">
    <source>
        <dbReference type="Pfam" id="PF02465"/>
    </source>
</evidence>
<feature type="domain" description="Flagellar hook-associated protein 2 C-terminal" evidence="7">
    <location>
        <begin position="213"/>
        <end position="442"/>
    </location>
</feature>
<evidence type="ECO:0000256" key="3">
    <source>
        <dbReference type="ARBA" id="ARBA00023054"/>
    </source>
</evidence>
<feature type="coiled-coil region" evidence="5">
    <location>
        <begin position="398"/>
        <end position="443"/>
    </location>
</feature>
<evidence type="ECO:0000313" key="8">
    <source>
        <dbReference type="EMBL" id="KYG67217.1"/>
    </source>
</evidence>
<protein>
    <recommendedName>
        <fullName evidence="5">Flagellar hook-associated protein 2</fullName>
        <shortName evidence="5">HAP2</shortName>
    </recommendedName>
    <alternativeName>
        <fullName evidence="5">Flagellar cap protein</fullName>
    </alternativeName>
</protein>
<dbReference type="AlphaFoldDB" id="A0A150WSB8"/>
<comment type="function">
    <text evidence="5">Required for morphogenesis and for the elongation of the flagellar filament by facilitating polymerization of the flagellin monomers at the tip of growing filament. Forms a capping structure, which prevents flagellin subunits (transported through the central channel of the flagellum) from leaking out without polymerization at the distal end.</text>
</comment>
<gene>
    <name evidence="8" type="ORF">AZI86_09430</name>
</gene>
<keyword evidence="8" id="KW-0282">Flagellum</keyword>
<evidence type="ECO:0000256" key="2">
    <source>
        <dbReference type="ARBA" id="ARBA00011255"/>
    </source>
</evidence>
<evidence type="ECO:0000256" key="4">
    <source>
        <dbReference type="ARBA" id="ARBA00023143"/>
    </source>
</evidence>
<evidence type="ECO:0000313" key="9">
    <source>
        <dbReference type="Proteomes" id="UP000075320"/>
    </source>
</evidence>
<dbReference type="EMBL" id="LUKE01000001">
    <property type="protein sequence ID" value="KYG67217.1"/>
    <property type="molecule type" value="Genomic_DNA"/>
</dbReference>
<dbReference type="InterPro" id="IPR040026">
    <property type="entry name" value="FliD"/>
</dbReference>
<dbReference type="GO" id="GO:0005576">
    <property type="term" value="C:extracellular region"/>
    <property type="evidence" value="ECO:0007669"/>
    <property type="project" value="UniProtKB-SubCell"/>
</dbReference>
<dbReference type="OrthoDB" id="8478141at2"/>
<sequence length="456" mass="49988">MAGIRITGMASGLPPNIVDQLMDAERIPVKQMEAQRGKQEDKLKLVSELETKVSDITKNLGELTSAGGFIDKKFTSGDENVVQGTVDPQTAVPGDYSIEVISLAQKPSAISNGFPDKNETQIGTGYIKFDTPEGEKEVYINGNTSTLEGVAKQINNAGLNLKAQVLEDRKDADKPFKLLVSGLGTGKDQQVTFPKIYLLDGDQDMYFDESRKAQNAKVKVDGFEIELPDNKSTDLIPGVTLDFKSASPGREIRMSVKENLEVISGKVKSFVDSYNAALEFIQKQSKLQAGNGKNPQLGPLGGDGMIRTIESALRRTVLNPQMGVESPIRRISELGIEFNRNGTLNFSQDKFNKVLNSNPAGVAAFFRGDGFNTGFVTTVKKEIGGLLNGQFGTISNRKRGLEDRIKQVNNRIENKERQLERKEDSLRRKFSDLEQKMSAMQAQQAKFAAMAQGPQG</sequence>
<dbReference type="GO" id="GO:0009421">
    <property type="term" value="C:bacterial-type flagellum filament cap"/>
    <property type="evidence" value="ECO:0007669"/>
    <property type="project" value="InterPro"/>
</dbReference>
<evidence type="ECO:0000259" key="7">
    <source>
        <dbReference type="Pfam" id="PF07195"/>
    </source>
</evidence>
<organism evidence="8 9">
    <name type="scientific">Bdellovibrio bacteriovorus</name>
    <dbReference type="NCBI Taxonomy" id="959"/>
    <lineage>
        <taxon>Bacteria</taxon>
        <taxon>Pseudomonadati</taxon>
        <taxon>Bdellovibrionota</taxon>
        <taxon>Bdellovibrionia</taxon>
        <taxon>Bdellovibrionales</taxon>
        <taxon>Pseudobdellovibrionaceae</taxon>
        <taxon>Bdellovibrio</taxon>
    </lineage>
</organism>
<feature type="domain" description="Flagellar hook-associated protein 2 N-terminal" evidence="6">
    <location>
        <begin position="16"/>
        <end position="106"/>
    </location>
</feature>
<dbReference type="Proteomes" id="UP000075320">
    <property type="component" value="Unassembled WGS sequence"/>
</dbReference>
<keyword evidence="8" id="KW-0966">Cell projection</keyword>